<dbReference type="Gene3D" id="2.120.10.30">
    <property type="entry name" value="TolB, C-terminal domain"/>
    <property type="match status" value="1"/>
</dbReference>
<evidence type="ECO:0000313" key="2">
    <source>
        <dbReference type="EMBL" id="STY88089.1"/>
    </source>
</evidence>
<accession>A0A378PT35</accession>
<protein>
    <recommendedName>
        <fullName evidence="5">Gluconolactonase</fullName>
    </recommendedName>
</protein>
<proteinExistence type="predicted"/>
<dbReference type="EMBL" id="UGPW01000001">
    <property type="protein sequence ID" value="STY88089.1"/>
    <property type="molecule type" value="Genomic_DNA"/>
</dbReference>
<evidence type="ECO:0008006" key="5">
    <source>
        <dbReference type="Google" id="ProtNLM"/>
    </source>
</evidence>
<name>A0A378PT35_9GAMM</name>
<dbReference type="InterPro" id="IPR011042">
    <property type="entry name" value="6-blade_b-propeller_TolB-like"/>
</dbReference>
<evidence type="ECO:0000313" key="1">
    <source>
        <dbReference type="EMBL" id="ANB92275.1"/>
    </source>
</evidence>
<sequence length="139" mass="15649">MKKLQGSEFSGNNGIELSKDEKHIYVAHMKNMSKLTNTNPTTVVATAQLDYGVFDNLHWVGDKLITAGSRTQNCGQTMTYDCLKDFHVTIINPDNLAVKSLYQGKYTADFSGVSTVLMMDNTYYLGSFYRDKMAYFEGK</sequence>
<gene>
    <name evidence="1" type="ORF">MOVS_10175</name>
    <name evidence="2" type="ORF">NCTC11227_02118</name>
</gene>
<reference evidence="1 3" key="1">
    <citation type="submission" date="2015-04" db="EMBL/GenBank/DDBJ databases">
        <authorList>
            <person name="Calcutt M.J."/>
            <person name="Foecking M.F."/>
        </authorList>
    </citation>
    <scope>NUCLEOTIDE SEQUENCE [LARGE SCALE GENOMIC DNA]</scope>
    <source>
        <strain evidence="1 3">199/55</strain>
    </source>
</reference>
<reference evidence="2 4" key="2">
    <citation type="submission" date="2018-06" db="EMBL/GenBank/DDBJ databases">
        <authorList>
            <consortium name="Pathogen Informatics"/>
            <person name="Doyle S."/>
        </authorList>
    </citation>
    <scope>NUCLEOTIDE SEQUENCE [LARGE SCALE GENOMIC DNA]</scope>
    <source>
        <strain evidence="2 4">NCTC11227</strain>
    </source>
</reference>
<evidence type="ECO:0000313" key="3">
    <source>
        <dbReference type="Proteomes" id="UP000076765"/>
    </source>
</evidence>
<dbReference type="KEGG" id="moi:MOVS_10175"/>
<dbReference type="EMBL" id="CP011158">
    <property type="protein sequence ID" value="ANB92275.1"/>
    <property type="molecule type" value="Genomic_DNA"/>
</dbReference>
<dbReference type="AlphaFoldDB" id="A0A378PT35"/>
<evidence type="ECO:0000313" key="4">
    <source>
        <dbReference type="Proteomes" id="UP000255102"/>
    </source>
</evidence>
<dbReference type="Proteomes" id="UP000076765">
    <property type="component" value="Chromosome"/>
</dbReference>
<dbReference type="RefSeq" id="WP_063514826.1">
    <property type="nucleotide sequence ID" value="NZ_CP011158.1"/>
</dbReference>
<organism evidence="2 4">
    <name type="scientific">Moraxella ovis</name>
    <dbReference type="NCBI Taxonomy" id="29433"/>
    <lineage>
        <taxon>Bacteria</taxon>
        <taxon>Pseudomonadati</taxon>
        <taxon>Pseudomonadota</taxon>
        <taxon>Gammaproteobacteria</taxon>
        <taxon>Moraxellales</taxon>
        <taxon>Moraxellaceae</taxon>
        <taxon>Moraxella</taxon>
    </lineage>
</organism>
<keyword evidence="3" id="KW-1185">Reference proteome</keyword>
<dbReference type="Proteomes" id="UP000255102">
    <property type="component" value="Unassembled WGS sequence"/>
</dbReference>